<name>A0A3A8IX77_9BACT</name>
<evidence type="ECO:0000256" key="3">
    <source>
        <dbReference type="ARBA" id="ARBA00022723"/>
    </source>
</evidence>
<dbReference type="OrthoDB" id="9788587at2"/>
<dbReference type="GO" id="GO:0008033">
    <property type="term" value="P:tRNA processing"/>
    <property type="evidence" value="ECO:0007669"/>
    <property type="project" value="UniProtKB-KW"/>
</dbReference>
<dbReference type="RefSeq" id="WP_120543122.1">
    <property type="nucleotide sequence ID" value="NZ_RAVZ01000188.1"/>
</dbReference>
<dbReference type="Gene3D" id="3.55.10.10">
    <property type="entry name" value="Archease domain"/>
    <property type="match status" value="1"/>
</dbReference>
<evidence type="ECO:0000256" key="1">
    <source>
        <dbReference type="ARBA" id="ARBA00007963"/>
    </source>
</evidence>
<dbReference type="AlphaFoldDB" id="A0A3A8IX77"/>
<proteinExistence type="inferred from homology"/>
<evidence type="ECO:0000259" key="5">
    <source>
        <dbReference type="Pfam" id="PF01951"/>
    </source>
</evidence>
<dbReference type="SUPFAM" id="SSF69819">
    <property type="entry name" value="MTH1598-like"/>
    <property type="match status" value="1"/>
</dbReference>
<evidence type="ECO:0000313" key="6">
    <source>
        <dbReference type="EMBL" id="RKG82901.1"/>
    </source>
</evidence>
<gene>
    <name evidence="6" type="ORF">D7V88_24810</name>
</gene>
<dbReference type="InterPro" id="IPR023572">
    <property type="entry name" value="Archease_dom"/>
</dbReference>
<keyword evidence="4" id="KW-0106">Calcium</keyword>
<comment type="caution">
    <text evidence="6">The sequence shown here is derived from an EMBL/GenBank/DDBJ whole genome shotgun (WGS) entry which is preliminary data.</text>
</comment>
<reference evidence="7" key="1">
    <citation type="submission" date="2018-09" db="EMBL/GenBank/DDBJ databases">
        <authorList>
            <person name="Livingstone P.G."/>
            <person name="Whitworth D.E."/>
        </authorList>
    </citation>
    <scope>NUCLEOTIDE SEQUENCE [LARGE SCALE GENOMIC DNA]</scope>
    <source>
        <strain evidence="7">CA054A</strain>
    </source>
</reference>
<comment type="similarity">
    <text evidence="1">Belongs to the archease family.</text>
</comment>
<dbReference type="EMBL" id="RAVZ01000188">
    <property type="protein sequence ID" value="RKG82901.1"/>
    <property type="molecule type" value="Genomic_DNA"/>
</dbReference>
<accession>A0A3A8IX77</accession>
<keyword evidence="2" id="KW-0819">tRNA processing</keyword>
<evidence type="ECO:0000313" key="7">
    <source>
        <dbReference type="Proteomes" id="UP000268094"/>
    </source>
</evidence>
<organism evidence="6 7">
    <name type="scientific">Corallococcus terminator</name>
    <dbReference type="NCBI Taxonomy" id="2316733"/>
    <lineage>
        <taxon>Bacteria</taxon>
        <taxon>Pseudomonadati</taxon>
        <taxon>Myxococcota</taxon>
        <taxon>Myxococcia</taxon>
        <taxon>Myxococcales</taxon>
        <taxon>Cystobacterineae</taxon>
        <taxon>Myxococcaceae</taxon>
        <taxon>Corallococcus</taxon>
    </lineage>
</organism>
<dbReference type="GO" id="GO:0046872">
    <property type="term" value="F:metal ion binding"/>
    <property type="evidence" value="ECO:0007669"/>
    <property type="project" value="UniProtKB-KW"/>
</dbReference>
<protein>
    <submittedName>
        <fullName evidence="6">Archease</fullName>
    </submittedName>
</protein>
<sequence>MDVEAVHSEEGRPRAHWEHFTREEQLGVRGVGRSMEQAFELAAQALCALVTDPKRVEVHEELEVTCQSVDHDELLADWLRAVVGAMAGRRLRFQCFAVRLDGLNLFGRGFGERAGSERHGASVAVTGASLTQVSVRQGPGGVWTAEALVDF</sequence>
<dbReference type="InterPro" id="IPR036820">
    <property type="entry name" value="Archease_dom_sf"/>
</dbReference>
<keyword evidence="7" id="KW-1185">Reference proteome</keyword>
<dbReference type="Pfam" id="PF01951">
    <property type="entry name" value="Archease"/>
    <property type="match status" value="1"/>
</dbReference>
<keyword evidence="3" id="KW-0479">Metal-binding</keyword>
<feature type="domain" description="Archease" evidence="5">
    <location>
        <begin position="26"/>
        <end position="150"/>
    </location>
</feature>
<dbReference type="Proteomes" id="UP000268094">
    <property type="component" value="Unassembled WGS sequence"/>
</dbReference>
<evidence type="ECO:0000256" key="2">
    <source>
        <dbReference type="ARBA" id="ARBA00022694"/>
    </source>
</evidence>
<evidence type="ECO:0000256" key="4">
    <source>
        <dbReference type="ARBA" id="ARBA00022837"/>
    </source>
</evidence>